<protein>
    <submittedName>
        <fullName evidence="2">Uncharacterized protein</fullName>
    </submittedName>
</protein>
<evidence type="ECO:0000313" key="2">
    <source>
        <dbReference type="EMBL" id="PBK65340.1"/>
    </source>
</evidence>
<feature type="compositionally biased region" description="Polar residues" evidence="1">
    <location>
        <begin position="87"/>
        <end position="104"/>
    </location>
</feature>
<dbReference type="Proteomes" id="UP000218334">
    <property type="component" value="Unassembled WGS sequence"/>
</dbReference>
<organism evidence="2 3">
    <name type="scientific">Armillaria solidipes</name>
    <dbReference type="NCBI Taxonomy" id="1076256"/>
    <lineage>
        <taxon>Eukaryota</taxon>
        <taxon>Fungi</taxon>
        <taxon>Dikarya</taxon>
        <taxon>Basidiomycota</taxon>
        <taxon>Agaricomycotina</taxon>
        <taxon>Agaricomycetes</taxon>
        <taxon>Agaricomycetidae</taxon>
        <taxon>Agaricales</taxon>
        <taxon>Marasmiineae</taxon>
        <taxon>Physalacriaceae</taxon>
        <taxon>Armillaria</taxon>
    </lineage>
</organism>
<sequence>MQIVLYLHCKVCFIYFHCLLLDFRSFLHIQRPQEPWIAYIFPTTACVSPQTRRKHTMTSPMIVLETLTLDDADYAHRHPPGAMKPTQIRNPTAPAASTSTSGPIASTHEFCTL</sequence>
<dbReference type="AlphaFoldDB" id="A0A2H3B6N3"/>
<evidence type="ECO:0000313" key="3">
    <source>
        <dbReference type="Proteomes" id="UP000218334"/>
    </source>
</evidence>
<dbReference type="EMBL" id="KZ293446">
    <property type="protein sequence ID" value="PBK65340.1"/>
    <property type="molecule type" value="Genomic_DNA"/>
</dbReference>
<keyword evidence="3" id="KW-1185">Reference proteome</keyword>
<evidence type="ECO:0000256" key="1">
    <source>
        <dbReference type="SAM" id="MobiDB-lite"/>
    </source>
</evidence>
<name>A0A2H3B6N3_9AGAR</name>
<accession>A0A2H3B6N3</accession>
<gene>
    <name evidence="2" type="ORF">ARMSODRAFT_441783</name>
</gene>
<reference evidence="3" key="1">
    <citation type="journal article" date="2017" name="Nat. Ecol. Evol.">
        <title>Genome expansion and lineage-specific genetic innovations in the forest pathogenic fungi Armillaria.</title>
        <authorList>
            <person name="Sipos G."/>
            <person name="Prasanna A.N."/>
            <person name="Walter M.C."/>
            <person name="O'Connor E."/>
            <person name="Balint B."/>
            <person name="Krizsan K."/>
            <person name="Kiss B."/>
            <person name="Hess J."/>
            <person name="Varga T."/>
            <person name="Slot J."/>
            <person name="Riley R."/>
            <person name="Boka B."/>
            <person name="Rigling D."/>
            <person name="Barry K."/>
            <person name="Lee J."/>
            <person name="Mihaltcheva S."/>
            <person name="LaButti K."/>
            <person name="Lipzen A."/>
            <person name="Waldron R."/>
            <person name="Moloney N.M."/>
            <person name="Sperisen C."/>
            <person name="Kredics L."/>
            <person name="Vagvoelgyi C."/>
            <person name="Patrignani A."/>
            <person name="Fitzpatrick D."/>
            <person name="Nagy I."/>
            <person name="Doyle S."/>
            <person name="Anderson J.B."/>
            <person name="Grigoriev I.V."/>
            <person name="Gueldener U."/>
            <person name="Muensterkoetter M."/>
            <person name="Nagy L.G."/>
        </authorList>
    </citation>
    <scope>NUCLEOTIDE SEQUENCE [LARGE SCALE GENOMIC DNA]</scope>
    <source>
        <strain evidence="3">28-4</strain>
    </source>
</reference>
<feature type="region of interest" description="Disordered" evidence="1">
    <location>
        <begin position="80"/>
        <end position="113"/>
    </location>
</feature>
<proteinExistence type="predicted"/>